<comment type="caution">
    <text evidence="2">The sequence shown here is derived from an EMBL/GenBank/DDBJ whole genome shotgun (WGS) entry which is preliminary data.</text>
</comment>
<accession>A0ABT0B470</accession>
<name>A0ABT0B470_9SPHN</name>
<gene>
    <name evidence="2" type="ORF">MTR64_13955</name>
</gene>
<evidence type="ECO:0000313" key="3">
    <source>
        <dbReference type="Proteomes" id="UP001162880"/>
    </source>
</evidence>
<proteinExistence type="predicted"/>
<evidence type="ECO:0000313" key="2">
    <source>
        <dbReference type="EMBL" id="MCJ2179673.1"/>
    </source>
</evidence>
<dbReference type="InterPro" id="IPR036061">
    <property type="entry name" value="CheW-like_dom_sf"/>
</dbReference>
<dbReference type="SMART" id="SM00260">
    <property type="entry name" value="CheW"/>
    <property type="match status" value="1"/>
</dbReference>
<dbReference type="InterPro" id="IPR002545">
    <property type="entry name" value="CheW-lke_dom"/>
</dbReference>
<protein>
    <submittedName>
        <fullName evidence="2">Chemotaxis protein CheW</fullName>
    </submittedName>
</protein>
<dbReference type="Proteomes" id="UP001162880">
    <property type="component" value="Unassembled WGS sequence"/>
</dbReference>
<dbReference type="EMBL" id="JALHLE010000021">
    <property type="protein sequence ID" value="MCJ2179673.1"/>
    <property type="molecule type" value="Genomic_DNA"/>
</dbReference>
<reference evidence="2" key="1">
    <citation type="submission" date="2022-03" db="EMBL/GenBank/DDBJ databases">
        <title>Identification of a novel bacterium isolated from mangrove sediments.</title>
        <authorList>
            <person name="Pan X."/>
        </authorList>
    </citation>
    <scope>NUCLEOTIDE SEQUENCE</scope>
    <source>
        <strain evidence="2">B2580</strain>
    </source>
</reference>
<dbReference type="SUPFAM" id="SSF50341">
    <property type="entry name" value="CheW-like"/>
    <property type="match status" value="1"/>
</dbReference>
<dbReference type="RefSeq" id="WP_243994695.1">
    <property type="nucleotide sequence ID" value="NZ_JALHLE010000021.1"/>
</dbReference>
<feature type="domain" description="CheW-like" evidence="1">
    <location>
        <begin position="2"/>
        <end position="142"/>
    </location>
</feature>
<organism evidence="2 3">
    <name type="scientific">Novosphingobium album</name>
    <name type="common">ex Hu et al. 2023</name>
    <dbReference type="NCBI Taxonomy" id="2930093"/>
    <lineage>
        <taxon>Bacteria</taxon>
        <taxon>Pseudomonadati</taxon>
        <taxon>Pseudomonadota</taxon>
        <taxon>Alphaproteobacteria</taxon>
        <taxon>Sphingomonadales</taxon>
        <taxon>Sphingomonadaceae</taxon>
        <taxon>Novosphingobium</taxon>
    </lineage>
</organism>
<dbReference type="Pfam" id="PF01584">
    <property type="entry name" value="CheW"/>
    <property type="match status" value="1"/>
</dbReference>
<sequence length="146" mass="15146">MNPLLLIVEIAGEKVALRVDDIESVAELELLTPVPRSPAHVAGLSTLRSRVLTVIDCQCALGLGHSGQRQAGASAAIAVHDGHAYALLLDNVEDVAQALSDPTPAGARHGGNWEGMSHGIVETKEGPLLLLDVAALIEGIPETRAA</sequence>
<dbReference type="Gene3D" id="2.40.50.180">
    <property type="entry name" value="CheA-289, Domain 4"/>
    <property type="match status" value="1"/>
</dbReference>
<evidence type="ECO:0000259" key="1">
    <source>
        <dbReference type="PROSITE" id="PS50851"/>
    </source>
</evidence>
<dbReference type="Gene3D" id="2.30.30.40">
    <property type="entry name" value="SH3 Domains"/>
    <property type="match status" value="1"/>
</dbReference>
<dbReference type="PROSITE" id="PS50851">
    <property type="entry name" value="CHEW"/>
    <property type="match status" value="1"/>
</dbReference>
<keyword evidence="3" id="KW-1185">Reference proteome</keyword>